<dbReference type="Proteomes" id="UP000008549">
    <property type="component" value="Unassembled WGS sequence"/>
</dbReference>
<proteinExistence type="predicted"/>
<evidence type="ECO:0000256" key="3">
    <source>
        <dbReference type="ARBA" id="ARBA00022679"/>
    </source>
</evidence>
<evidence type="ECO:0000256" key="1">
    <source>
        <dbReference type="ARBA" id="ARBA00004123"/>
    </source>
</evidence>
<dbReference type="SMART" id="SM01250">
    <property type="entry name" value="KAT11"/>
    <property type="match status" value="1"/>
</dbReference>
<organism evidence="10 11">
    <name type="scientific">Caenorhabditis briggsae</name>
    <dbReference type="NCBI Taxonomy" id="6238"/>
    <lineage>
        <taxon>Eukaryota</taxon>
        <taxon>Metazoa</taxon>
        <taxon>Ecdysozoa</taxon>
        <taxon>Nematoda</taxon>
        <taxon>Chromadorea</taxon>
        <taxon>Rhabditida</taxon>
        <taxon>Rhabditina</taxon>
        <taxon>Rhabditomorpha</taxon>
        <taxon>Rhabditoidea</taxon>
        <taxon>Rhabditidae</taxon>
        <taxon>Peloderinae</taxon>
        <taxon>Caenorhabditis</taxon>
    </lineage>
</organism>
<dbReference type="InterPro" id="IPR031162">
    <property type="entry name" value="CBP_P300_HAT"/>
</dbReference>
<reference evidence="10 11" key="1">
    <citation type="journal article" date="2003" name="PLoS Biol.">
        <title>The genome sequence of Caenorhabditis briggsae: a platform for comparative genomics.</title>
        <authorList>
            <person name="Stein L.D."/>
            <person name="Bao Z."/>
            <person name="Blasiar D."/>
            <person name="Blumenthal T."/>
            <person name="Brent M.R."/>
            <person name="Chen N."/>
            <person name="Chinwalla A."/>
            <person name="Clarke L."/>
            <person name="Clee C."/>
            <person name="Coghlan A."/>
            <person name="Coulson A."/>
            <person name="D'Eustachio P."/>
            <person name="Fitch D.H."/>
            <person name="Fulton L.A."/>
            <person name="Fulton R.E."/>
            <person name="Griffiths-Jones S."/>
            <person name="Harris T.W."/>
            <person name="Hillier L.W."/>
            <person name="Kamath R."/>
            <person name="Kuwabara P.E."/>
            <person name="Mardis E.R."/>
            <person name="Marra M.A."/>
            <person name="Miner T.L."/>
            <person name="Minx P."/>
            <person name="Mullikin J.C."/>
            <person name="Plumb R.W."/>
            <person name="Rogers J."/>
            <person name="Schein J.E."/>
            <person name="Sohrmann M."/>
            <person name="Spieth J."/>
            <person name="Stajich J.E."/>
            <person name="Wei C."/>
            <person name="Willey D."/>
            <person name="Wilson R.K."/>
            <person name="Durbin R."/>
            <person name="Waterston R.H."/>
        </authorList>
    </citation>
    <scope>NUCLEOTIDE SEQUENCE [LARGE SCALE GENOMIC DNA]</scope>
    <source>
        <strain evidence="10 11">AF16</strain>
    </source>
</reference>
<dbReference type="GO" id="GO:0005634">
    <property type="term" value="C:nucleus"/>
    <property type="evidence" value="ECO:0007669"/>
    <property type="project" value="UniProtKB-SubCell"/>
</dbReference>
<keyword evidence="4" id="KW-0156">Chromatin regulator</keyword>
<evidence type="ECO:0000256" key="2">
    <source>
        <dbReference type="ARBA" id="ARBA00013184"/>
    </source>
</evidence>
<evidence type="ECO:0000259" key="9">
    <source>
        <dbReference type="PROSITE" id="PS51727"/>
    </source>
</evidence>
<dbReference type="STRING" id="6238.A8WRR5"/>
<comment type="catalytic activity">
    <reaction evidence="8">
        <text>L-lysyl-[protein] + acetyl-CoA = N(6)-acetyl-L-lysyl-[protein] + CoA + H(+)</text>
        <dbReference type="Rhea" id="RHEA:45948"/>
        <dbReference type="Rhea" id="RHEA-COMP:9752"/>
        <dbReference type="Rhea" id="RHEA-COMP:10731"/>
        <dbReference type="ChEBI" id="CHEBI:15378"/>
        <dbReference type="ChEBI" id="CHEBI:29969"/>
        <dbReference type="ChEBI" id="CHEBI:57287"/>
        <dbReference type="ChEBI" id="CHEBI:57288"/>
        <dbReference type="ChEBI" id="CHEBI:61930"/>
        <dbReference type="EC" id="2.3.1.48"/>
    </reaction>
</comment>
<sequence>MCLSPSKEVHAKQSFVHTCCSAHPSTSSRWRGRKHRSARIGRIYQQQSPSKHAVFKRSNYNLETLFVGHSLESDLFIFTIHPNHQVYLDIERLIKWYRGVLDEGVEKQRIKKYQDFGEKKIKRIEDLPLFADSLWSKKMKEVVDRSDTDKKLFNEDMVHHFGEHQKDNFFIDLAGGCALEEDDTPTTSHAWILDSLTFLEHCRKHNWEIGEPARARLSSVAMMKKLEKIAPEIFGVVLNIQKCLLIVHRLLLQSIIFFNICSSSFFSSCLLPISLKFAESF</sequence>
<dbReference type="KEGG" id="cbr:CBG_01993"/>
<evidence type="ECO:0000256" key="8">
    <source>
        <dbReference type="ARBA" id="ARBA00048017"/>
    </source>
</evidence>
<keyword evidence="6" id="KW-0804">Transcription</keyword>
<gene>
    <name evidence="10 12" type="ORF">CBG01993</name>
    <name evidence="10" type="ORF">CBG_01993</name>
</gene>
<evidence type="ECO:0000313" key="11">
    <source>
        <dbReference type="Proteomes" id="UP000008549"/>
    </source>
</evidence>
<dbReference type="PANTHER" id="PTHR13808:SF1">
    <property type="entry name" value="HISTONE ACETYLTRANSFERASE"/>
    <property type="match status" value="1"/>
</dbReference>
<feature type="domain" description="CBP/p300-type HAT" evidence="9">
    <location>
        <begin position="1"/>
        <end position="231"/>
    </location>
</feature>
<dbReference type="GeneID" id="8585777"/>
<evidence type="ECO:0000256" key="7">
    <source>
        <dbReference type="ARBA" id="ARBA00023242"/>
    </source>
</evidence>
<accession>A8WRR5</accession>
<dbReference type="InParanoid" id="A8WRR5"/>
<dbReference type="GO" id="GO:0006355">
    <property type="term" value="P:regulation of DNA-templated transcription"/>
    <property type="evidence" value="ECO:0007669"/>
    <property type="project" value="InterPro"/>
</dbReference>
<keyword evidence="11" id="KW-1185">Reference proteome</keyword>
<dbReference type="EC" id="2.3.1.48" evidence="2"/>
<evidence type="ECO:0000256" key="6">
    <source>
        <dbReference type="ARBA" id="ARBA00023163"/>
    </source>
</evidence>
<dbReference type="GO" id="GO:0004402">
    <property type="term" value="F:histone acetyltransferase activity"/>
    <property type="evidence" value="ECO:0007669"/>
    <property type="project" value="InterPro"/>
</dbReference>
<keyword evidence="5" id="KW-0805">Transcription regulation</keyword>
<dbReference type="PROSITE" id="PS51727">
    <property type="entry name" value="CBP_P300_HAT"/>
    <property type="match status" value="1"/>
</dbReference>
<keyword evidence="7" id="KW-0539">Nucleus</keyword>
<dbReference type="InterPro" id="IPR013178">
    <property type="entry name" value="Histone_AcTrfase_Rtt109/CBP"/>
</dbReference>
<evidence type="ECO:0000313" key="10">
    <source>
        <dbReference type="EMBL" id="CAP23173.2"/>
    </source>
</evidence>
<keyword evidence="3" id="KW-0808">Transferase</keyword>
<name>A8WRR5_CAEBR</name>
<reference evidence="10 11" key="2">
    <citation type="journal article" date="2011" name="PLoS Genet.">
        <title>Caenorhabditis briggsae recombinant inbred line genotypes reveal inter-strain incompatibility and the evolution of recombination.</title>
        <authorList>
            <person name="Ross J.A."/>
            <person name="Koboldt D.C."/>
            <person name="Staisch J.E."/>
            <person name="Chamberlin H.M."/>
            <person name="Gupta B.P."/>
            <person name="Miller R.D."/>
            <person name="Baird S.E."/>
            <person name="Haag E.S."/>
        </authorList>
    </citation>
    <scope>NUCLEOTIDE SEQUENCE [LARGE SCALE GENOMIC DNA]</scope>
    <source>
        <strain evidence="10 11">AF16</strain>
    </source>
</reference>
<protein>
    <recommendedName>
        <fullName evidence="2">histone acetyltransferase</fullName>
        <ecNumber evidence="2">2.3.1.48</ecNumber>
    </recommendedName>
</protein>
<evidence type="ECO:0000256" key="5">
    <source>
        <dbReference type="ARBA" id="ARBA00023015"/>
    </source>
</evidence>
<dbReference type="AlphaFoldDB" id="A8WRR5"/>
<dbReference type="PANTHER" id="PTHR13808">
    <property type="entry name" value="CBP/P300-RELATED"/>
    <property type="match status" value="1"/>
</dbReference>
<dbReference type="HOGENOM" id="CLU_991204_0_0_1"/>
<dbReference type="WormBase" id="CBG01993">
    <property type="protein sequence ID" value="CBP32502"/>
    <property type="gene ID" value="WBGene00025143"/>
</dbReference>
<evidence type="ECO:0000313" key="12">
    <source>
        <dbReference type="WormBase" id="CBG01993"/>
    </source>
</evidence>
<comment type="subcellular location">
    <subcellularLocation>
        <location evidence="1">Nucleus</location>
    </subcellularLocation>
</comment>
<dbReference type="EMBL" id="HE601451">
    <property type="protein sequence ID" value="CAP23173.2"/>
    <property type="molecule type" value="Genomic_DNA"/>
</dbReference>
<dbReference type="CTD" id="8585777"/>
<dbReference type="RefSeq" id="XP_045091996.1">
    <property type="nucleotide sequence ID" value="XM_045239014.1"/>
</dbReference>
<evidence type="ECO:0000256" key="4">
    <source>
        <dbReference type="ARBA" id="ARBA00022853"/>
    </source>
</evidence>